<evidence type="ECO:0000313" key="5">
    <source>
        <dbReference type="Proteomes" id="UP001596157"/>
    </source>
</evidence>
<dbReference type="EMBL" id="JBHSKF010000002">
    <property type="protein sequence ID" value="MFC5286467.1"/>
    <property type="molecule type" value="Genomic_DNA"/>
</dbReference>
<reference evidence="5" key="1">
    <citation type="journal article" date="2019" name="Int. J. Syst. Evol. Microbiol.">
        <title>The Global Catalogue of Microorganisms (GCM) 10K type strain sequencing project: providing services to taxonomists for standard genome sequencing and annotation.</title>
        <authorList>
            <consortium name="The Broad Institute Genomics Platform"/>
            <consortium name="The Broad Institute Genome Sequencing Center for Infectious Disease"/>
            <person name="Wu L."/>
            <person name="Ma J."/>
        </authorList>
    </citation>
    <scope>NUCLEOTIDE SEQUENCE [LARGE SCALE GENOMIC DNA]</scope>
    <source>
        <strain evidence="5">CCUG 59778</strain>
    </source>
</reference>
<accession>A0ABW0EGF5</accession>
<keyword evidence="2" id="KW-0012">Acyltransferase</keyword>
<evidence type="ECO:0000256" key="2">
    <source>
        <dbReference type="ARBA" id="ARBA00023315"/>
    </source>
</evidence>
<dbReference type="PANTHER" id="PTHR34069:SF2">
    <property type="entry name" value="BETA-KETOACYL-[ACYL-CARRIER-PROTEIN] SYNTHASE III"/>
    <property type="match status" value="1"/>
</dbReference>
<dbReference type="Pfam" id="PF08541">
    <property type="entry name" value="ACP_syn_III_C"/>
    <property type="match status" value="1"/>
</dbReference>
<dbReference type="PANTHER" id="PTHR34069">
    <property type="entry name" value="3-OXOACYL-[ACYL-CARRIER-PROTEIN] SYNTHASE 3"/>
    <property type="match status" value="1"/>
</dbReference>
<evidence type="ECO:0000259" key="3">
    <source>
        <dbReference type="Pfam" id="PF08541"/>
    </source>
</evidence>
<dbReference type="Proteomes" id="UP001596157">
    <property type="component" value="Unassembled WGS sequence"/>
</dbReference>
<comment type="caution">
    <text evidence="4">The sequence shown here is derived from an EMBL/GenBank/DDBJ whole genome shotgun (WGS) entry which is preliminary data.</text>
</comment>
<organism evidence="4 5">
    <name type="scientific">Actinokineospora guangxiensis</name>
    <dbReference type="NCBI Taxonomy" id="1490288"/>
    <lineage>
        <taxon>Bacteria</taxon>
        <taxon>Bacillati</taxon>
        <taxon>Actinomycetota</taxon>
        <taxon>Actinomycetes</taxon>
        <taxon>Pseudonocardiales</taxon>
        <taxon>Pseudonocardiaceae</taxon>
        <taxon>Actinokineospora</taxon>
    </lineage>
</organism>
<evidence type="ECO:0000313" key="4">
    <source>
        <dbReference type="EMBL" id="MFC5286467.1"/>
    </source>
</evidence>
<proteinExistence type="predicted"/>
<name>A0ABW0EGF5_9PSEU</name>
<dbReference type="InterPro" id="IPR016039">
    <property type="entry name" value="Thiolase-like"/>
</dbReference>
<dbReference type="RefSeq" id="WP_378244423.1">
    <property type="nucleotide sequence ID" value="NZ_JBHSKF010000002.1"/>
</dbReference>
<sequence length="322" mass="34095">MALAALRATAFTWPDRTVAVDALPALSADERAACAGLGIEEIRADDAVSATDLAASACRAALADADIAPTDVGALVLVEPRAPDALLASDATRLQALLGLEKATAFTVGGLGCVSSTPALLTARGLLAADPRLDHVLIAHGSKPAAPQRYRHPVTVNGDGGMAVVVSRAGPVRLVDLVQHSNGDYWDLFSLDYRTRPASRWVERCRDVREYTFRLAVESRNRLRALYAELLERNGLRPDDIDCHIAHNLSAGSLEFIAEALDAKVAPSCADNLRRYGHLGPADVLLNLHTELRAGGQRPGWRAVLVNASPAAAWSAALVALA</sequence>
<dbReference type="InterPro" id="IPR013747">
    <property type="entry name" value="ACP_syn_III_C"/>
</dbReference>
<dbReference type="SUPFAM" id="SSF53901">
    <property type="entry name" value="Thiolase-like"/>
    <property type="match status" value="1"/>
</dbReference>
<keyword evidence="1" id="KW-0808">Transferase</keyword>
<evidence type="ECO:0000256" key="1">
    <source>
        <dbReference type="ARBA" id="ARBA00022679"/>
    </source>
</evidence>
<feature type="domain" description="Beta-ketoacyl-[acyl-carrier-protein] synthase III C-terminal" evidence="3">
    <location>
        <begin position="231"/>
        <end position="319"/>
    </location>
</feature>
<dbReference type="Gene3D" id="3.40.47.10">
    <property type="match status" value="2"/>
</dbReference>
<keyword evidence="5" id="KW-1185">Reference proteome</keyword>
<protein>
    <submittedName>
        <fullName evidence="4">3-oxoacyl-[acyl-carrier-protein] synthase III C-terminal domain-containing protein</fullName>
    </submittedName>
</protein>
<gene>
    <name evidence="4" type="ORF">ACFPM7_05335</name>
</gene>